<name>A0A6A6PGI5_9PEZI</name>
<sequence>MNSLIATTALLATTALAQGIGSAIVLNNCNYDVSLNNVPASGGGASAVSQTLSPGGTYTQEWTQLTNGDGWSIKLAPPGASSVMQYEYTFQNDGTIWYDLSEVNGDPFNGDWVISATGDCAPRQAAYMYSTDDAYGEQSCPQASAITVSLCGLSGGSSSGGSPSSAQSAQSSPVASPTWNGAQSAVSSVTQAFGSVTSAFDNAAAAVATPTTFATAVVKGGKTVTNMHTVVVTQYVSAAEAAATEAAGSKRHGHIHRHADFHNRA</sequence>
<evidence type="ECO:0000256" key="1">
    <source>
        <dbReference type="SAM" id="MobiDB-lite"/>
    </source>
</evidence>
<dbReference type="PANTHER" id="PTHR36195">
    <property type="entry name" value="DOMAIN PROTEIN, PUTATIVE (AFU_ORTHOLOGUE AFUA_5G01990)-RELATED-RELATED"/>
    <property type="match status" value="1"/>
</dbReference>
<feature type="chain" id="PRO_5025680374" description="Ser-Thr-rich glycosyl-phosphatidyl-inositol-anchored membrane family-domain-containing protein" evidence="2">
    <location>
        <begin position="18"/>
        <end position="265"/>
    </location>
</feature>
<feature type="region of interest" description="Disordered" evidence="1">
    <location>
        <begin position="159"/>
        <end position="180"/>
    </location>
</feature>
<keyword evidence="2" id="KW-0732">Signal</keyword>
<gene>
    <name evidence="3" type="ORF">BDY17DRAFT_313669</name>
</gene>
<proteinExistence type="predicted"/>
<dbReference type="SUPFAM" id="SSF49870">
    <property type="entry name" value="Osmotin, thaumatin-like protein"/>
    <property type="match status" value="1"/>
</dbReference>
<dbReference type="RefSeq" id="XP_033585659.1">
    <property type="nucleotide sequence ID" value="XM_033735745.1"/>
</dbReference>
<dbReference type="Proteomes" id="UP000799767">
    <property type="component" value="Unassembled WGS sequence"/>
</dbReference>
<organism evidence="3 4">
    <name type="scientific">Neohortaea acidophila</name>
    <dbReference type="NCBI Taxonomy" id="245834"/>
    <lineage>
        <taxon>Eukaryota</taxon>
        <taxon>Fungi</taxon>
        <taxon>Dikarya</taxon>
        <taxon>Ascomycota</taxon>
        <taxon>Pezizomycotina</taxon>
        <taxon>Dothideomycetes</taxon>
        <taxon>Dothideomycetidae</taxon>
        <taxon>Mycosphaerellales</taxon>
        <taxon>Teratosphaeriaceae</taxon>
        <taxon>Neohortaea</taxon>
    </lineage>
</organism>
<dbReference type="InterPro" id="IPR037176">
    <property type="entry name" value="Osmotin/thaumatin-like_sf"/>
</dbReference>
<dbReference type="OrthoDB" id="3682664at2759"/>
<dbReference type="AlphaFoldDB" id="A0A6A6PGI5"/>
<evidence type="ECO:0008006" key="5">
    <source>
        <dbReference type="Google" id="ProtNLM"/>
    </source>
</evidence>
<evidence type="ECO:0000256" key="2">
    <source>
        <dbReference type="SAM" id="SignalP"/>
    </source>
</evidence>
<evidence type="ECO:0000313" key="4">
    <source>
        <dbReference type="Proteomes" id="UP000799767"/>
    </source>
</evidence>
<dbReference type="PANTHER" id="PTHR36195:SF4">
    <property type="entry name" value="DOMAIN PROTEIN, PUTATIVE (AFU_ORTHOLOGUE AFUA_5G01990)-RELATED"/>
    <property type="match status" value="1"/>
</dbReference>
<accession>A0A6A6PGI5</accession>
<dbReference type="GeneID" id="54476747"/>
<feature type="signal peptide" evidence="2">
    <location>
        <begin position="1"/>
        <end position="17"/>
    </location>
</feature>
<dbReference type="EMBL" id="MU001642">
    <property type="protein sequence ID" value="KAF2479089.1"/>
    <property type="molecule type" value="Genomic_DNA"/>
</dbReference>
<keyword evidence="4" id="KW-1185">Reference proteome</keyword>
<dbReference type="Pfam" id="PF04681">
    <property type="entry name" value="Bys1"/>
    <property type="match status" value="1"/>
</dbReference>
<evidence type="ECO:0000313" key="3">
    <source>
        <dbReference type="EMBL" id="KAF2479089.1"/>
    </source>
</evidence>
<reference evidence="3" key="1">
    <citation type="journal article" date="2020" name="Stud. Mycol.">
        <title>101 Dothideomycetes genomes: a test case for predicting lifestyles and emergence of pathogens.</title>
        <authorList>
            <person name="Haridas S."/>
            <person name="Albert R."/>
            <person name="Binder M."/>
            <person name="Bloem J."/>
            <person name="Labutti K."/>
            <person name="Salamov A."/>
            <person name="Andreopoulos B."/>
            <person name="Baker S."/>
            <person name="Barry K."/>
            <person name="Bills G."/>
            <person name="Bluhm B."/>
            <person name="Cannon C."/>
            <person name="Castanera R."/>
            <person name="Culley D."/>
            <person name="Daum C."/>
            <person name="Ezra D."/>
            <person name="Gonzalez J."/>
            <person name="Henrissat B."/>
            <person name="Kuo A."/>
            <person name="Liang C."/>
            <person name="Lipzen A."/>
            <person name="Lutzoni F."/>
            <person name="Magnuson J."/>
            <person name="Mondo S."/>
            <person name="Nolan M."/>
            <person name="Ohm R."/>
            <person name="Pangilinan J."/>
            <person name="Park H.-J."/>
            <person name="Ramirez L."/>
            <person name="Alfaro M."/>
            <person name="Sun H."/>
            <person name="Tritt A."/>
            <person name="Yoshinaga Y."/>
            <person name="Zwiers L.-H."/>
            <person name="Turgeon B."/>
            <person name="Goodwin S."/>
            <person name="Spatafora J."/>
            <person name="Crous P."/>
            <person name="Grigoriev I."/>
        </authorList>
    </citation>
    <scope>NUCLEOTIDE SEQUENCE</scope>
    <source>
        <strain evidence="3">CBS 113389</strain>
    </source>
</reference>
<dbReference type="InterPro" id="IPR006771">
    <property type="entry name" value="CetA-like"/>
</dbReference>
<feature type="compositionally biased region" description="Low complexity" evidence="1">
    <location>
        <begin position="160"/>
        <end position="176"/>
    </location>
</feature>
<protein>
    <recommendedName>
        <fullName evidence="5">Ser-Thr-rich glycosyl-phosphatidyl-inositol-anchored membrane family-domain-containing protein</fullName>
    </recommendedName>
</protein>